<evidence type="ECO:0000313" key="2">
    <source>
        <dbReference type="Proteomes" id="UP000432464"/>
    </source>
</evidence>
<gene>
    <name evidence="1" type="ORF">GLP40_16230</name>
</gene>
<accession>A0A6I3KU19</accession>
<reference evidence="1 2" key="1">
    <citation type="submission" date="2019-11" db="EMBL/GenBank/DDBJ databases">
        <title>Nocardia sp. nov. CT2-14 isolated from soil.</title>
        <authorList>
            <person name="Kanchanasin P."/>
            <person name="Tanasupawat S."/>
            <person name="Yuki M."/>
            <person name="Kudo T."/>
        </authorList>
    </citation>
    <scope>NUCLEOTIDE SEQUENCE [LARGE SCALE GENOMIC DNA]</scope>
    <source>
        <strain evidence="1 2">CT2-14</strain>
    </source>
</reference>
<proteinExistence type="predicted"/>
<evidence type="ECO:0000313" key="1">
    <source>
        <dbReference type="EMBL" id="MTE14303.1"/>
    </source>
</evidence>
<keyword evidence="2" id="KW-1185">Reference proteome</keyword>
<dbReference type="AlphaFoldDB" id="A0A6I3KU19"/>
<organism evidence="1 2">
    <name type="scientific">Nocardia aurantiaca</name>
    <dbReference type="NCBI Taxonomy" id="2675850"/>
    <lineage>
        <taxon>Bacteria</taxon>
        <taxon>Bacillati</taxon>
        <taxon>Actinomycetota</taxon>
        <taxon>Actinomycetes</taxon>
        <taxon>Mycobacteriales</taxon>
        <taxon>Nocardiaceae</taxon>
        <taxon>Nocardia</taxon>
    </lineage>
</organism>
<comment type="caution">
    <text evidence="1">The sequence shown here is derived from an EMBL/GenBank/DDBJ whole genome shotgun (WGS) entry which is preliminary data.</text>
</comment>
<name>A0A6I3KU19_9NOCA</name>
<dbReference type="RefSeq" id="WP_154788764.1">
    <property type="nucleotide sequence ID" value="NZ_WMBB01000007.1"/>
</dbReference>
<dbReference type="Proteomes" id="UP000432464">
    <property type="component" value="Unassembled WGS sequence"/>
</dbReference>
<protein>
    <submittedName>
        <fullName evidence="1">Uncharacterized protein</fullName>
    </submittedName>
</protein>
<sequence>MTSALFTFWPFSGRARVFSLPPGHLARVCIVWRAHADQLGSRPVHRNRQRR</sequence>
<dbReference type="EMBL" id="WMBB01000007">
    <property type="protein sequence ID" value="MTE14303.1"/>
    <property type="molecule type" value="Genomic_DNA"/>
</dbReference>